<name>A0AAD6ZML3_9AGAR</name>
<protein>
    <submittedName>
        <fullName evidence="1">Uncharacterized protein</fullName>
    </submittedName>
</protein>
<accession>A0AAD6ZML3</accession>
<dbReference type="AlphaFoldDB" id="A0AAD6ZML3"/>
<feature type="non-terminal residue" evidence="1">
    <location>
        <position position="1"/>
    </location>
</feature>
<gene>
    <name evidence="1" type="ORF">DFH08DRAFT_708893</name>
</gene>
<evidence type="ECO:0000313" key="2">
    <source>
        <dbReference type="Proteomes" id="UP001218218"/>
    </source>
</evidence>
<dbReference type="Proteomes" id="UP001218218">
    <property type="component" value="Unassembled WGS sequence"/>
</dbReference>
<reference evidence="1" key="1">
    <citation type="submission" date="2023-03" db="EMBL/GenBank/DDBJ databases">
        <title>Massive genome expansion in bonnet fungi (Mycena s.s.) driven by repeated elements and novel gene families across ecological guilds.</title>
        <authorList>
            <consortium name="Lawrence Berkeley National Laboratory"/>
            <person name="Harder C.B."/>
            <person name="Miyauchi S."/>
            <person name="Viragh M."/>
            <person name="Kuo A."/>
            <person name="Thoen E."/>
            <person name="Andreopoulos B."/>
            <person name="Lu D."/>
            <person name="Skrede I."/>
            <person name="Drula E."/>
            <person name="Henrissat B."/>
            <person name="Morin E."/>
            <person name="Kohler A."/>
            <person name="Barry K."/>
            <person name="LaButti K."/>
            <person name="Morin E."/>
            <person name="Salamov A."/>
            <person name="Lipzen A."/>
            <person name="Mereny Z."/>
            <person name="Hegedus B."/>
            <person name="Baldrian P."/>
            <person name="Stursova M."/>
            <person name="Weitz H."/>
            <person name="Taylor A."/>
            <person name="Grigoriev I.V."/>
            <person name="Nagy L.G."/>
            <person name="Martin F."/>
            <person name="Kauserud H."/>
        </authorList>
    </citation>
    <scope>NUCLEOTIDE SEQUENCE</scope>
    <source>
        <strain evidence="1">CBHHK002</strain>
    </source>
</reference>
<evidence type="ECO:0000313" key="1">
    <source>
        <dbReference type="EMBL" id="KAJ7330378.1"/>
    </source>
</evidence>
<keyword evidence="2" id="KW-1185">Reference proteome</keyword>
<proteinExistence type="predicted"/>
<comment type="caution">
    <text evidence="1">The sequence shown here is derived from an EMBL/GenBank/DDBJ whole genome shotgun (WGS) entry which is preliminary data.</text>
</comment>
<organism evidence="1 2">
    <name type="scientific">Mycena albidolilacea</name>
    <dbReference type="NCBI Taxonomy" id="1033008"/>
    <lineage>
        <taxon>Eukaryota</taxon>
        <taxon>Fungi</taxon>
        <taxon>Dikarya</taxon>
        <taxon>Basidiomycota</taxon>
        <taxon>Agaricomycotina</taxon>
        <taxon>Agaricomycetes</taxon>
        <taxon>Agaricomycetidae</taxon>
        <taxon>Agaricales</taxon>
        <taxon>Marasmiineae</taxon>
        <taxon>Mycenaceae</taxon>
        <taxon>Mycena</taxon>
    </lineage>
</organism>
<dbReference type="EMBL" id="JARIHO010000037">
    <property type="protein sequence ID" value="KAJ7330378.1"/>
    <property type="molecule type" value="Genomic_DNA"/>
</dbReference>
<sequence length="235" mass="26703">KYSGHCCNFACDTAVFHDKIPLLPEECDVIIMFRRTVVERWLKYLEAHHPTFRSCRVAIDWERLSQLPLDSSVHARLRTVETQNLPEPNQDLGPPQEGLNLGDEAPLFTCGFVPNVSTRQTEIGQLHAAAFHNETPIIITMPLVHGTPLHEHAGHTIAIDAFPSLFPTGKADYNALRDIKVSMTEWAAHLIQFKDGRFARHPCFCYWALNTIVQHDAKKASNWYTTTHHFSICSH</sequence>